<dbReference type="AlphaFoldDB" id="A0A8S3KFS0"/>
<sequence length="121" mass="13724">MTTNALTCPSPSDNSSTCFIGTGAANLILNIEYSLPKSSSTTYPTDVSRTNEDPLSQPRLAIYPIDQENRSFQERWYSNHPWMEYSIKLDSVFCYFCRHFSQGSTPTRIQRDAFTTSGFNT</sequence>
<accession>A0A8S3KFS0</accession>
<reference evidence="1" key="1">
    <citation type="submission" date="2021-02" db="EMBL/GenBank/DDBJ databases">
        <authorList>
            <person name="Nowell W R."/>
        </authorList>
    </citation>
    <scope>NUCLEOTIDE SEQUENCE</scope>
</reference>
<organism evidence="1 2">
    <name type="scientific">Rotaria magnacalcarata</name>
    <dbReference type="NCBI Taxonomy" id="392030"/>
    <lineage>
        <taxon>Eukaryota</taxon>
        <taxon>Metazoa</taxon>
        <taxon>Spiralia</taxon>
        <taxon>Gnathifera</taxon>
        <taxon>Rotifera</taxon>
        <taxon>Eurotatoria</taxon>
        <taxon>Bdelloidea</taxon>
        <taxon>Philodinida</taxon>
        <taxon>Philodinidae</taxon>
        <taxon>Rotaria</taxon>
    </lineage>
</organism>
<protein>
    <submittedName>
        <fullName evidence="1">Uncharacterized protein</fullName>
    </submittedName>
</protein>
<feature type="non-terminal residue" evidence="1">
    <location>
        <position position="121"/>
    </location>
</feature>
<name>A0A8S3KFS0_9BILA</name>
<dbReference type="EMBL" id="CAJOBJ010385371">
    <property type="protein sequence ID" value="CAF5228825.1"/>
    <property type="molecule type" value="Genomic_DNA"/>
</dbReference>
<comment type="caution">
    <text evidence="1">The sequence shown here is derived from an EMBL/GenBank/DDBJ whole genome shotgun (WGS) entry which is preliminary data.</text>
</comment>
<gene>
    <name evidence="1" type="ORF">GIL414_LOCUS88363</name>
</gene>
<proteinExistence type="predicted"/>
<dbReference type="Proteomes" id="UP000681720">
    <property type="component" value="Unassembled WGS sequence"/>
</dbReference>
<evidence type="ECO:0000313" key="2">
    <source>
        <dbReference type="Proteomes" id="UP000681720"/>
    </source>
</evidence>
<evidence type="ECO:0000313" key="1">
    <source>
        <dbReference type="EMBL" id="CAF5228825.1"/>
    </source>
</evidence>